<accession>A0ABU8Q7J8</accession>
<protein>
    <submittedName>
        <fullName evidence="1">Uncharacterized protein</fullName>
    </submittedName>
</protein>
<dbReference type="RefSeq" id="WP_132882251.1">
    <property type="nucleotide sequence ID" value="NZ_JBBGZA010000001.1"/>
</dbReference>
<name>A0ABU8Q7J8_9SPHN</name>
<organism evidence="1 2">
    <name type="scientific">Sphingomonas molluscorum</name>
    <dbReference type="NCBI Taxonomy" id="418184"/>
    <lineage>
        <taxon>Bacteria</taxon>
        <taxon>Pseudomonadati</taxon>
        <taxon>Pseudomonadota</taxon>
        <taxon>Alphaproteobacteria</taxon>
        <taxon>Sphingomonadales</taxon>
        <taxon>Sphingomonadaceae</taxon>
        <taxon>Sphingomonas</taxon>
    </lineage>
</organism>
<evidence type="ECO:0000313" key="1">
    <source>
        <dbReference type="EMBL" id="MEJ5095500.1"/>
    </source>
</evidence>
<proteinExistence type="predicted"/>
<comment type="caution">
    <text evidence="1">The sequence shown here is derived from an EMBL/GenBank/DDBJ whole genome shotgun (WGS) entry which is preliminary data.</text>
</comment>
<sequence>MTAANSERGEHQLDLAGVKYRLRPSFEAVKAIESKTEPLMILVQLANRYQLTLEQLGIVACEFIRAGADEGDHATKAVDPERLAELIYEQGATLVTARLTMCLADAASGGRKASGEAKAVAGS</sequence>
<dbReference type="Proteomes" id="UP001380365">
    <property type="component" value="Unassembled WGS sequence"/>
</dbReference>
<dbReference type="EMBL" id="JBBGZA010000001">
    <property type="protein sequence ID" value="MEJ5095500.1"/>
    <property type="molecule type" value="Genomic_DNA"/>
</dbReference>
<keyword evidence="2" id="KW-1185">Reference proteome</keyword>
<evidence type="ECO:0000313" key="2">
    <source>
        <dbReference type="Proteomes" id="UP001380365"/>
    </source>
</evidence>
<reference evidence="1 2" key="1">
    <citation type="submission" date="2023-12" db="EMBL/GenBank/DDBJ databases">
        <title>Gut-associated functions are favored during microbiome assembly across C. elegans life.</title>
        <authorList>
            <person name="Zimmermann J."/>
        </authorList>
    </citation>
    <scope>NUCLEOTIDE SEQUENCE [LARGE SCALE GENOMIC DNA]</scope>
    <source>
        <strain evidence="1 2">JUb134</strain>
    </source>
</reference>
<gene>
    <name evidence="1" type="ORF">WH159_13245</name>
</gene>